<dbReference type="RefSeq" id="WP_071656766.1">
    <property type="nucleotide sequence ID" value="NZ_MLCF01000058.1"/>
</dbReference>
<comment type="caution">
    <text evidence="1">The sequence shown here is derived from an EMBL/GenBank/DDBJ whole genome shotgun (WGS) entry which is preliminary data.</text>
</comment>
<organism evidence="1 2">
    <name type="scientific">Mangrovactinospora gilvigrisea</name>
    <dbReference type="NCBI Taxonomy" id="1428644"/>
    <lineage>
        <taxon>Bacteria</taxon>
        <taxon>Bacillati</taxon>
        <taxon>Actinomycetota</taxon>
        <taxon>Actinomycetes</taxon>
        <taxon>Kitasatosporales</taxon>
        <taxon>Streptomycetaceae</taxon>
        <taxon>Mangrovactinospora</taxon>
    </lineage>
</organism>
<sequence>MAAFAVVVALPVGKPREWYVKVARSRKASAIAEYMINNGLGYDADEVTDSQIRHAAELAGEHEPSAITCALVRERLGALEG</sequence>
<proteinExistence type="predicted"/>
<protein>
    <submittedName>
        <fullName evidence="1">Uncharacterized protein</fullName>
    </submittedName>
</protein>
<gene>
    <name evidence="1" type="ORF">BIV57_11880</name>
</gene>
<dbReference type="OrthoDB" id="4553774at2"/>
<evidence type="ECO:0000313" key="1">
    <source>
        <dbReference type="EMBL" id="OIV37275.1"/>
    </source>
</evidence>
<dbReference type="AlphaFoldDB" id="A0A1J7BF15"/>
<evidence type="ECO:0000313" key="2">
    <source>
        <dbReference type="Proteomes" id="UP000243342"/>
    </source>
</evidence>
<dbReference type="Proteomes" id="UP000243342">
    <property type="component" value="Unassembled WGS sequence"/>
</dbReference>
<reference evidence="1 2" key="1">
    <citation type="submission" date="2016-10" db="EMBL/GenBank/DDBJ databases">
        <title>Genome sequence of Streptomyces gilvigriseus MUSC 26.</title>
        <authorList>
            <person name="Lee L.-H."/>
            <person name="Ser H.-L."/>
        </authorList>
    </citation>
    <scope>NUCLEOTIDE SEQUENCE [LARGE SCALE GENOMIC DNA]</scope>
    <source>
        <strain evidence="1 2">MUSC 26</strain>
    </source>
</reference>
<dbReference type="EMBL" id="MLCF01000058">
    <property type="protein sequence ID" value="OIV37275.1"/>
    <property type="molecule type" value="Genomic_DNA"/>
</dbReference>
<keyword evidence="2" id="KW-1185">Reference proteome</keyword>
<name>A0A1J7BF15_9ACTN</name>
<accession>A0A1J7BF15</accession>